<dbReference type="InterPro" id="IPR013848">
    <property type="entry name" value="Methylthiotransferase_N"/>
</dbReference>
<dbReference type="Gene3D" id="3.80.30.20">
    <property type="entry name" value="tm_1862 like domain"/>
    <property type="match status" value="1"/>
</dbReference>
<dbReference type="InterPro" id="IPR020612">
    <property type="entry name" value="Methylthiotransferase_CS"/>
</dbReference>
<dbReference type="SMART" id="SM00729">
    <property type="entry name" value="Elp3"/>
    <property type="match status" value="1"/>
</dbReference>
<reference evidence="14 15" key="1">
    <citation type="submission" date="2022-10" db="EMBL/GenBank/DDBJ databases">
        <title>Description of Fervidibacillus gen. nov. in the family Fervidibacillaceae fam. nov. with two species, Fervidibacillus albus sp. nov., and Fervidibacillus halotolerans sp. nov., isolated from tidal flat sediments.</title>
        <authorList>
            <person name="Kwon K.K."/>
            <person name="Yang S.-H."/>
        </authorList>
    </citation>
    <scope>NUCLEOTIDE SEQUENCE [LARGE SCALE GENOMIC DNA]</scope>
    <source>
        <strain evidence="14 15">DSM 23332</strain>
    </source>
</reference>
<name>A0ABT2WIH5_9BACI</name>
<dbReference type="SFLD" id="SFLDS00029">
    <property type="entry name" value="Radical_SAM"/>
    <property type="match status" value="1"/>
</dbReference>
<dbReference type="CDD" id="cd01335">
    <property type="entry name" value="Radical_SAM"/>
    <property type="match status" value="1"/>
</dbReference>
<dbReference type="NCBIfam" id="TIGR01574">
    <property type="entry name" value="miaB-methiolase"/>
    <property type="match status" value="1"/>
</dbReference>
<proteinExistence type="inferred from homology"/>
<feature type="binding site" evidence="9">
    <location>
        <position position="161"/>
    </location>
    <ligand>
        <name>[4Fe-4S] cluster</name>
        <dbReference type="ChEBI" id="CHEBI:49883"/>
        <label>1</label>
    </ligand>
</feature>
<dbReference type="Gene3D" id="3.40.50.12160">
    <property type="entry name" value="Methylthiotransferase, N-terminal domain"/>
    <property type="match status" value="1"/>
</dbReference>
<evidence type="ECO:0000256" key="3">
    <source>
        <dbReference type="ARBA" id="ARBA00022679"/>
    </source>
</evidence>
<dbReference type="EMBL" id="JAOUSE010000056">
    <property type="protein sequence ID" value="MCU9595491.1"/>
    <property type="molecule type" value="Genomic_DNA"/>
</dbReference>
<evidence type="ECO:0000259" key="11">
    <source>
        <dbReference type="PROSITE" id="PS50926"/>
    </source>
</evidence>
<dbReference type="PROSITE" id="PS01278">
    <property type="entry name" value="MTTASE_RADICAL"/>
    <property type="match status" value="1"/>
</dbReference>
<dbReference type="PROSITE" id="PS51449">
    <property type="entry name" value="MTTASE_N"/>
    <property type="match status" value="1"/>
</dbReference>
<feature type="binding site" evidence="9">
    <location>
        <position position="127"/>
    </location>
    <ligand>
        <name>[4Fe-4S] cluster</name>
        <dbReference type="ChEBI" id="CHEBI:49883"/>
        <label>1</label>
    </ligand>
</feature>
<dbReference type="Pfam" id="PF00919">
    <property type="entry name" value="UPF0004"/>
    <property type="match status" value="1"/>
</dbReference>
<dbReference type="SFLD" id="SFLDF00273">
    <property type="entry name" value="(dimethylallyl)adenosine_tRNA"/>
    <property type="match status" value="1"/>
</dbReference>
<keyword evidence="3 9" id="KW-0808">Transferase</keyword>
<comment type="cofactor">
    <cofactor evidence="9">
        <name>[4Fe-4S] cluster</name>
        <dbReference type="ChEBI" id="CHEBI:49883"/>
    </cofactor>
    <text evidence="9">Binds 2 [4Fe-4S] clusters. One cluster is coordinated with 3 cysteines and an exchangeable S-adenosyl-L-methionine.</text>
</comment>
<comment type="catalytic activity">
    <reaction evidence="9">
        <text>N(6)-dimethylallyladenosine(37) in tRNA + (sulfur carrier)-SH + AH2 + 2 S-adenosyl-L-methionine = 2-methylsulfanyl-N(6)-dimethylallyladenosine(37) in tRNA + (sulfur carrier)-H + 5'-deoxyadenosine + L-methionine + A + S-adenosyl-L-homocysteine + 2 H(+)</text>
        <dbReference type="Rhea" id="RHEA:37067"/>
        <dbReference type="Rhea" id="RHEA-COMP:10375"/>
        <dbReference type="Rhea" id="RHEA-COMP:10376"/>
        <dbReference type="Rhea" id="RHEA-COMP:14737"/>
        <dbReference type="Rhea" id="RHEA-COMP:14739"/>
        <dbReference type="ChEBI" id="CHEBI:13193"/>
        <dbReference type="ChEBI" id="CHEBI:15378"/>
        <dbReference type="ChEBI" id="CHEBI:17319"/>
        <dbReference type="ChEBI" id="CHEBI:17499"/>
        <dbReference type="ChEBI" id="CHEBI:29917"/>
        <dbReference type="ChEBI" id="CHEBI:57844"/>
        <dbReference type="ChEBI" id="CHEBI:57856"/>
        <dbReference type="ChEBI" id="CHEBI:59789"/>
        <dbReference type="ChEBI" id="CHEBI:64428"/>
        <dbReference type="ChEBI" id="CHEBI:74415"/>
        <dbReference type="ChEBI" id="CHEBI:74417"/>
        <dbReference type="EC" id="2.8.4.3"/>
    </reaction>
</comment>
<dbReference type="InterPro" id="IPR007197">
    <property type="entry name" value="rSAM"/>
</dbReference>
<comment type="subcellular location">
    <subcellularLocation>
        <location evidence="9">Cytoplasm</location>
    </subcellularLocation>
</comment>
<keyword evidence="9" id="KW-0963">Cytoplasm</keyword>
<dbReference type="EC" id="2.8.4.3" evidence="8 9"/>
<evidence type="ECO:0000313" key="15">
    <source>
        <dbReference type="Proteomes" id="UP001208656"/>
    </source>
</evidence>
<gene>
    <name evidence="9 14" type="primary">miaB</name>
    <name evidence="14" type="ORF">OEV82_13685</name>
</gene>
<keyword evidence="5 9" id="KW-0479">Metal-binding</keyword>
<feature type="binding site" evidence="9">
    <location>
        <position position="237"/>
    </location>
    <ligand>
        <name>[4Fe-4S] cluster</name>
        <dbReference type="ChEBI" id="CHEBI:49883"/>
        <label>2</label>
        <note>4Fe-4S-S-AdoMet</note>
    </ligand>
</feature>
<dbReference type="HAMAP" id="MF_01864">
    <property type="entry name" value="tRNA_metthiotr_MiaB"/>
    <property type="match status" value="1"/>
</dbReference>
<keyword evidence="2 9" id="KW-0004">4Fe-4S</keyword>
<dbReference type="Proteomes" id="UP001208656">
    <property type="component" value="Unassembled WGS sequence"/>
</dbReference>
<dbReference type="Pfam" id="PF04055">
    <property type="entry name" value="Radical_SAM"/>
    <property type="match status" value="1"/>
</dbReference>
<protein>
    <recommendedName>
        <fullName evidence="8 9">tRNA-2-methylthio-N(6)-dimethylallyladenosine synthase</fullName>
        <ecNumber evidence="8 9">2.8.4.3</ecNumber>
    </recommendedName>
    <alternativeName>
        <fullName evidence="9">(Dimethylallyl)adenosine tRNA methylthiotransferase MiaB</fullName>
    </alternativeName>
    <alternativeName>
        <fullName evidence="9">tRNA-i(6)A37 methylthiotransferase</fullName>
    </alternativeName>
</protein>
<dbReference type="InterPro" id="IPR006638">
    <property type="entry name" value="Elp3/MiaA/NifB-like_rSAM"/>
</dbReference>
<dbReference type="PANTHER" id="PTHR43020:SF2">
    <property type="entry name" value="MITOCHONDRIAL TRNA METHYLTHIOTRANSFERASE CDK5RAP1"/>
    <property type="match status" value="1"/>
</dbReference>
<dbReference type="RefSeq" id="WP_173662111.1">
    <property type="nucleotide sequence ID" value="NZ_JAOUSE010000056.1"/>
</dbReference>
<dbReference type="InterPro" id="IPR005839">
    <property type="entry name" value="Methylthiotransferase"/>
</dbReference>
<dbReference type="InterPro" id="IPR038135">
    <property type="entry name" value="Methylthiotransferase_N_sf"/>
</dbReference>
<evidence type="ECO:0000256" key="10">
    <source>
        <dbReference type="SAM" id="MobiDB-lite"/>
    </source>
</evidence>
<feature type="binding site" evidence="9">
    <location>
        <position position="91"/>
    </location>
    <ligand>
        <name>[4Fe-4S] cluster</name>
        <dbReference type="ChEBI" id="CHEBI:49883"/>
        <label>1</label>
    </ligand>
</feature>
<sequence>MNEEQRLQGQQVKVETPTDKKSELEKNAERLKKISSEEMIAKYFGTFQPPNLKAARKRSKSEVNYFTDFKIPEKFRGMGDGRKYYIRTYGCQMNEHDTEVMAGIFEALGYEATDTTDDADVILLNTCAIRENAENKVFGELGHLKPLKQENPDLLLGVCGCMAQEESVVNKILQTHQHVDMIFGTHNIHRLPFILEEAYMSKEMVVEVWSKEGDIVENLPKSRRGNIKAWVNIMYGCDKFCTYCIVPYTRGKERSRLPEDIIREVRSLAAQGYQEITLLGQNVNAYGKDFKDIDYRFGDLLDDLRKINIPRIRFTTSYPSDFDDHLIEVLAKRGNLVEHIHLPVQSGSSSMLKIMGRRYTRESYLELVRKIKAAIPDVSLTTDIIVGFPNETEEQFEETLSLYKEVGFDSAYTFIYSPREGTPAARMKDNVPMEVKKERLQRLNALVNEIAAQKNKEYEGKIVEVLVEGESKNNPDVLAGYTRKNKLVNFVGPKSAIGKIVKVKITEAKTWSLDGEMVEDIETVEVS</sequence>
<evidence type="ECO:0000256" key="5">
    <source>
        <dbReference type="ARBA" id="ARBA00022723"/>
    </source>
</evidence>
<dbReference type="InterPro" id="IPR058240">
    <property type="entry name" value="rSAM_sf"/>
</dbReference>
<dbReference type="InterPro" id="IPR002792">
    <property type="entry name" value="TRAM_dom"/>
</dbReference>
<feature type="domain" description="TRAM" evidence="11">
    <location>
        <begin position="456"/>
        <end position="519"/>
    </location>
</feature>
<evidence type="ECO:0000313" key="14">
    <source>
        <dbReference type="EMBL" id="MCU9595491.1"/>
    </source>
</evidence>
<dbReference type="GO" id="GO:0035597">
    <property type="term" value="F:tRNA-2-methylthio-N(6)-dimethylallyladenosine(37) synthase activity"/>
    <property type="evidence" value="ECO:0007669"/>
    <property type="project" value="UniProtKB-EC"/>
</dbReference>
<keyword evidence="4 9" id="KW-0949">S-adenosyl-L-methionine</keyword>
<dbReference type="NCBIfam" id="TIGR00089">
    <property type="entry name" value="MiaB/RimO family radical SAM methylthiotransferase"/>
    <property type="match status" value="1"/>
</dbReference>
<feature type="domain" description="Radical SAM core" evidence="13">
    <location>
        <begin position="223"/>
        <end position="453"/>
    </location>
</feature>
<keyword evidence="9" id="KW-0819">tRNA processing</keyword>
<comment type="subunit">
    <text evidence="9">Monomer.</text>
</comment>
<comment type="similarity">
    <text evidence="9">Belongs to the methylthiotransferase family. MiaB subfamily.</text>
</comment>
<dbReference type="SFLD" id="SFLDG01061">
    <property type="entry name" value="methylthiotransferase"/>
    <property type="match status" value="1"/>
</dbReference>
<dbReference type="PROSITE" id="PS51918">
    <property type="entry name" value="RADICAL_SAM"/>
    <property type="match status" value="1"/>
</dbReference>
<evidence type="ECO:0000259" key="12">
    <source>
        <dbReference type="PROSITE" id="PS51449"/>
    </source>
</evidence>
<dbReference type="InterPro" id="IPR006463">
    <property type="entry name" value="MiaB_methiolase"/>
</dbReference>
<dbReference type="SUPFAM" id="SSF102114">
    <property type="entry name" value="Radical SAM enzymes"/>
    <property type="match status" value="1"/>
</dbReference>
<keyword evidence="7 9" id="KW-0411">Iron-sulfur</keyword>
<keyword evidence="6 9" id="KW-0408">Iron</keyword>
<comment type="caution">
    <text evidence="14">The sequence shown here is derived from an EMBL/GenBank/DDBJ whole genome shotgun (WGS) entry which is preliminary data.</text>
</comment>
<dbReference type="SFLD" id="SFLDG01082">
    <property type="entry name" value="B12-binding_domain_containing"/>
    <property type="match status" value="1"/>
</dbReference>
<dbReference type="Pfam" id="PF01938">
    <property type="entry name" value="TRAM"/>
    <property type="match status" value="1"/>
</dbReference>
<dbReference type="PROSITE" id="PS50926">
    <property type="entry name" value="TRAM"/>
    <property type="match status" value="1"/>
</dbReference>
<evidence type="ECO:0000256" key="9">
    <source>
        <dbReference type="HAMAP-Rule" id="MF_01864"/>
    </source>
</evidence>
<accession>A0ABT2WIH5</accession>
<dbReference type="InterPro" id="IPR023404">
    <property type="entry name" value="rSAM_horseshoe"/>
</dbReference>
<evidence type="ECO:0000256" key="2">
    <source>
        <dbReference type="ARBA" id="ARBA00022485"/>
    </source>
</evidence>
<evidence type="ECO:0000259" key="13">
    <source>
        <dbReference type="PROSITE" id="PS51918"/>
    </source>
</evidence>
<feature type="region of interest" description="Disordered" evidence="10">
    <location>
        <begin position="1"/>
        <end position="26"/>
    </location>
</feature>
<evidence type="ECO:0000256" key="4">
    <source>
        <dbReference type="ARBA" id="ARBA00022691"/>
    </source>
</evidence>
<feature type="binding site" evidence="9">
    <location>
        <position position="241"/>
    </location>
    <ligand>
        <name>[4Fe-4S] cluster</name>
        <dbReference type="ChEBI" id="CHEBI:49883"/>
        <label>2</label>
        <note>4Fe-4S-S-AdoMet</note>
    </ligand>
</feature>
<comment type="function">
    <text evidence="1 9">Catalyzes the methylthiolation of N6-(dimethylallyl)adenosine (i(6)A), leading to the formation of 2-methylthio-N6-(dimethylallyl)adenosine (ms(2)i(6)A) at position 37 in tRNAs that read codons beginning with uridine.</text>
</comment>
<evidence type="ECO:0000256" key="1">
    <source>
        <dbReference type="ARBA" id="ARBA00003234"/>
    </source>
</evidence>
<feature type="compositionally biased region" description="Basic and acidic residues" evidence="10">
    <location>
        <begin position="16"/>
        <end position="26"/>
    </location>
</feature>
<feature type="domain" description="MTTase N-terminal" evidence="12">
    <location>
        <begin position="82"/>
        <end position="200"/>
    </location>
</feature>
<keyword evidence="15" id="KW-1185">Reference proteome</keyword>
<evidence type="ECO:0000256" key="7">
    <source>
        <dbReference type="ARBA" id="ARBA00023014"/>
    </source>
</evidence>
<evidence type="ECO:0000256" key="8">
    <source>
        <dbReference type="ARBA" id="ARBA00033765"/>
    </source>
</evidence>
<dbReference type="PANTHER" id="PTHR43020">
    <property type="entry name" value="CDK5 REGULATORY SUBUNIT-ASSOCIATED PROTEIN 1"/>
    <property type="match status" value="1"/>
</dbReference>
<organism evidence="14 15">
    <name type="scientific">Pallidibacillus thermolactis</name>
    <dbReference type="NCBI Taxonomy" id="251051"/>
    <lineage>
        <taxon>Bacteria</taxon>
        <taxon>Bacillati</taxon>
        <taxon>Bacillota</taxon>
        <taxon>Bacilli</taxon>
        <taxon>Bacillales</taxon>
        <taxon>Bacillaceae</taxon>
        <taxon>Pallidibacillus</taxon>
    </lineage>
</organism>
<evidence type="ECO:0000256" key="6">
    <source>
        <dbReference type="ARBA" id="ARBA00023004"/>
    </source>
</evidence>
<feature type="binding site" evidence="9">
    <location>
        <position position="244"/>
    </location>
    <ligand>
        <name>[4Fe-4S] cluster</name>
        <dbReference type="ChEBI" id="CHEBI:49883"/>
        <label>2</label>
        <note>4Fe-4S-S-AdoMet</note>
    </ligand>
</feature>